<dbReference type="Gene3D" id="3.40.50.1450">
    <property type="entry name" value="HybD-like"/>
    <property type="match status" value="1"/>
</dbReference>
<dbReference type="NCBIfam" id="TIGR00072">
    <property type="entry name" value="hydrog_prot"/>
    <property type="match status" value="1"/>
</dbReference>
<keyword evidence="3" id="KW-0064">Aspartyl protease</keyword>
<proteinExistence type="inferred from homology"/>
<dbReference type="Pfam" id="PF01750">
    <property type="entry name" value="HycI"/>
    <property type="match status" value="1"/>
</dbReference>
<dbReference type="PRINTS" id="PR00446">
    <property type="entry name" value="HYDRGNUPTAKE"/>
</dbReference>
<evidence type="ECO:0000313" key="6">
    <source>
        <dbReference type="Proteomes" id="UP001156905"/>
    </source>
</evidence>
<dbReference type="RefSeq" id="WP_284260600.1">
    <property type="nucleotide sequence ID" value="NZ_BSOW01000002.1"/>
</dbReference>
<evidence type="ECO:0000256" key="4">
    <source>
        <dbReference type="ARBA" id="ARBA00022801"/>
    </source>
</evidence>
<dbReference type="PANTHER" id="PTHR30302">
    <property type="entry name" value="HYDROGENASE 1 MATURATION PROTEASE"/>
    <property type="match status" value="1"/>
</dbReference>
<evidence type="ECO:0000256" key="2">
    <source>
        <dbReference type="ARBA" id="ARBA00022670"/>
    </source>
</evidence>
<evidence type="ECO:0000313" key="5">
    <source>
        <dbReference type="EMBL" id="GLR83760.1"/>
    </source>
</evidence>
<organism evidence="5 6">
    <name type="scientific">Bradyrhizobium iriomotense</name>
    <dbReference type="NCBI Taxonomy" id="441950"/>
    <lineage>
        <taxon>Bacteria</taxon>
        <taxon>Pseudomonadati</taxon>
        <taxon>Pseudomonadota</taxon>
        <taxon>Alphaproteobacteria</taxon>
        <taxon>Hyphomicrobiales</taxon>
        <taxon>Nitrobacteraceae</taxon>
        <taxon>Bradyrhizobium</taxon>
    </lineage>
</organism>
<accession>A0ABQ6AQT2</accession>
<name>A0ABQ6AQT2_9BRAD</name>
<dbReference type="EMBL" id="BSOW01000002">
    <property type="protein sequence ID" value="GLR83760.1"/>
    <property type="molecule type" value="Genomic_DNA"/>
</dbReference>
<dbReference type="SUPFAM" id="SSF53163">
    <property type="entry name" value="HybD-like"/>
    <property type="match status" value="1"/>
</dbReference>
<dbReference type="InterPro" id="IPR023430">
    <property type="entry name" value="Pept_HybD-like_dom_sf"/>
</dbReference>
<comment type="caution">
    <text evidence="5">The sequence shown here is derived from an EMBL/GenBank/DDBJ whole genome shotgun (WGS) entry which is preliminary data.</text>
</comment>
<protein>
    <recommendedName>
        <fullName evidence="7">Hydrogenase maturation protease</fullName>
    </recommendedName>
</protein>
<keyword evidence="6" id="KW-1185">Reference proteome</keyword>
<dbReference type="PANTHER" id="PTHR30302:SF1">
    <property type="entry name" value="HYDROGENASE 2 MATURATION PROTEASE"/>
    <property type="match status" value="1"/>
</dbReference>
<evidence type="ECO:0000256" key="1">
    <source>
        <dbReference type="ARBA" id="ARBA00006814"/>
    </source>
</evidence>
<evidence type="ECO:0008006" key="7">
    <source>
        <dbReference type="Google" id="ProtNLM"/>
    </source>
</evidence>
<keyword evidence="2" id="KW-0645">Protease</keyword>
<reference evidence="6" key="1">
    <citation type="journal article" date="2019" name="Int. J. Syst. Evol. Microbiol.">
        <title>The Global Catalogue of Microorganisms (GCM) 10K type strain sequencing project: providing services to taxonomists for standard genome sequencing and annotation.</title>
        <authorList>
            <consortium name="The Broad Institute Genomics Platform"/>
            <consortium name="The Broad Institute Genome Sequencing Center for Infectious Disease"/>
            <person name="Wu L."/>
            <person name="Ma J."/>
        </authorList>
    </citation>
    <scope>NUCLEOTIDE SEQUENCE [LARGE SCALE GENOMIC DNA]</scope>
    <source>
        <strain evidence="6">NBRC 102520</strain>
    </source>
</reference>
<dbReference type="InterPro" id="IPR000671">
    <property type="entry name" value="Peptidase_A31"/>
</dbReference>
<evidence type="ECO:0000256" key="3">
    <source>
        <dbReference type="ARBA" id="ARBA00022750"/>
    </source>
</evidence>
<sequence>MIAVVACGNPNRSDDGAGLAVLQLLKRRGLDHDGAVRLLDAGTDGMATMFAARGCRALIVIDACQSGSEPGAIFEVPGSELTQRYAPGLNLHDFRWDHALFAGKAIFRDAFPDDVVVFLIEAQSIDLGLTMSEPASGAASKVADRIEELIRTRLSNGSSN</sequence>
<gene>
    <name evidence="5" type="ORF">GCM10007857_04700</name>
</gene>
<comment type="similarity">
    <text evidence="1">Belongs to the peptidase A31 family.</text>
</comment>
<keyword evidence="4" id="KW-0378">Hydrolase</keyword>
<dbReference type="Proteomes" id="UP001156905">
    <property type="component" value="Unassembled WGS sequence"/>
</dbReference>